<dbReference type="InterPro" id="IPR001680">
    <property type="entry name" value="WD40_rpt"/>
</dbReference>
<feature type="domain" description="Nephrocystin 3-like N-terminal" evidence="4">
    <location>
        <begin position="255"/>
        <end position="435"/>
    </location>
</feature>
<dbReference type="RefSeq" id="XP_004987585.1">
    <property type="nucleotide sequence ID" value="XM_004987528.1"/>
</dbReference>
<dbReference type="SUPFAM" id="SSF50998">
    <property type="entry name" value="Quinoprotein alcohol dehydrogenase-like"/>
    <property type="match status" value="1"/>
</dbReference>
<feature type="repeat" description="WD" evidence="3">
    <location>
        <begin position="1112"/>
        <end position="1153"/>
    </location>
</feature>
<evidence type="ECO:0000313" key="5">
    <source>
        <dbReference type="EMBL" id="EGD82373.1"/>
    </source>
</evidence>
<dbReference type="PROSITE" id="PS50294">
    <property type="entry name" value="WD_REPEATS_REGION"/>
    <property type="match status" value="5"/>
</dbReference>
<feature type="repeat" description="WD" evidence="3">
    <location>
        <begin position="1286"/>
        <end position="1327"/>
    </location>
</feature>
<dbReference type="PRINTS" id="PR00320">
    <property type="entry name" value="GPROTEINBRPT"/>
</dbReference>
<feature type="repeat" description="WD" evidence="3">
    <location>
        <begin position="1075"/>
        <end position="1103"/>
    </location>
</feature>
<accession>F2UTC0</accession>
<dbReference type="SMART" id="SM00320">
    <property type="entry name" value="WD40"/>
    <property type="match status" value="12"/>
</dbReference>
<dbReference type="InterPro" id="IPR027417">
    <property type="entry name" value="P-loop_NTPase"/>
</dbReference>
<keyword evidence="2" id="KW-0677">Repeat</keyword>
<dbReference type="InterPro" id="IPR019775">
    <property type="entry name" value="WD40_repeat_CS"/>
</dbReference>
<proteinExistence type="predicted"/>
<feature type="repeat" description="WD" evidence="3">
    <location>
        <begin position="889"/>
        <end position="928"/>
    </location>
</feature>
<dbReference type="InterPro" id="IPR056884">
    <property type="entry name" value="NPHP3-like_N"/>
</dbReference>
<dbReference type="InParanoid" id="F2UTC0"/>
<dbReference type="EMBL" id="GL833014">
    <property type="protein sequence ID" value="EGD82373.1"/>
    <property type="molecule type" value="Genomic_DNA"/>
</dbReference>
<evidence type="ECO:0000256" key="3">
    <source>
        <dbReference type="PROSITE-ProRule" id="PRU00221"/>
    </source>
</evidence>
<dbReference type="STRING" id="946362.F2UTC0"/>
<gene>
    <name evidence="5" type="ORF">PTSG_11408</name>
</gene>
<dbReference type="Gene3D" id="2.130.10.10">
    <property type="entry name" value="YVTN repeat-like/Quinoprotein amine dehydrogenase"/>
    <property type="match status" value="3"/>
</dbReference>
<dbReference type="InterPro" id="IPR036322">
    <property type="entry name" value="WD40_repeat_dom_sf"/>
</dbReference>
<dbReference type="SUPFAM" id="SSF52540">
    <property type="entry name" value="P-loop containing nucleoside triphosphate hydrolases"/>
    <property type="match status" value="1"/>
</dbReference>
<protein>
    <submittedName>
        <fullName evidence="5">WD-40 repeat protein</fullName>
    </submittedName>
</protein>
<evidence type="ECO:0000259" key="4">
    <source>
        <dbReference type="Pfam" id="PF24883"/>
    </source>
</evidence>
<dbReference type="InterPro" id="IPR015943">
    <property type="entry name" value="WD40/YVTN_repeat-like_dom_sf"/>
</dbReference>
<feature type="repeat" description="WD" evidence="3">
    <location>
        <begin position="1157"/>
        <end position="1197"/>
    </location>
</feature>
<dbReference type="InterPro" id="IPR011047">
    <property type="entry name" value="Quinoprotein_ADH-like_sf"/>
</dbReference>
<dbReference type="Proteomes" id="UP000007799">
    <property type="component" value="Unassembled WGS sequence"/>
</dbReference>
<dbReference type="PANTHER" id="PTHR19848">
    <property type="entry name" value="WD40 REPEAT PROTEIN"/>
    <property type="match status" value="1"/>
</dbReference>
<dbReference type="KEGG" id="sre:PTSG_11408"/>
<evidence type="ECO:0000313" key="6">
    <source>
        <dbReference type="Proteomes" id="UP000007799"/>
    </source>
</evidence>
<dbReference type="SUPFAM" id="SSF50978">
    <property type="entry name" value="WD40 repeat-like"/>
    <property type="match status" value="1"/>
</dbReference>
<dbReference type="PROSITE" id="PS50082">
    <property type="entry name" value="WD_REPEATS_2"/>
    <property type="match status" value="8"/>
</dbReference>
<dbReference type="Gene3D" id="3.40.50.300">
    <property type="entry name" value="P-loop containing nucleotide triphosphate hydrolases"/>
    <property type="match status" value="1"/>
</dbReference>
<dbReference type="PROSITE" id="PS00678">
    <property type="entry name" value="WD_REPEATS_1"/>
    <property type="match status" value="3"/>
</dbReference>
<feature type="repeat" description="WD" evidence="3">
    <location>
        <begin position="936"/>
        <end position="970"/>
    </location>
</feature>
<sequence length="1439" mass="158976">MKLVPWAVEQLRKLDKPGKRYHFEDLFEEFLDNVWFADRVVRHELSRNSGPLEAIKRFVCSNHTHDAINKAASQLKNTFTSITTIMTSLHGSAPPASFDCLEDLRARDAIDFYVQQIGQEQVPVQVLLDAMESNIDCLDTQSTCSRLIDEPSIYSFFAGKNGTRDTTTVHAFKSFINGHPSMAEAVLHHLSSDPRHFADLALRRALCPADFGTDLLQHQRRFAEGTRQWVFDAFEAWAMHDPDIHSPKRPKRSQSLSNQDKRVFWIRGTGGLGKSVIAAQLVQRYGSEAQSGGDSHHGDDKPLIAAHFFCKHDDVARNNPLKAINTLAFRLATQLPELREEYRAILQGANVERRNIFTEHAAGIHDCLKDAFENVLANPLKAALKKRPQSAGDVFVLIDALDELRDGTSRTKFLRLVGGQLQLLPPCVRFVVTSRPEEDILAFFKNLDPFTIDRQDEQQRDDLKMFVHNTIIEQTSLCKLKHAEQEEAVNMIVEKADGVFLAGKLIVDAVANADANQRHSLTVSDVGDLLSTSGSFIDRTYTKTLDRIHARLKHAAAEIADVLPHADDAKGLAVLHLLQGALRDVLAVIVASRQPLPVGDLHELCGGGRVQNKVLTHQLLSALSLLFSASSKHDVIEPLHKTVNDFLTDKQRAGPHFVDEREGHAILARACLRVLQDRDLLAFCDSEAEATLIEEQSPQEPVVVYALQYGHVHLAQCGRAVQDARLPSYSQSDSMQRVLCRCEEALDGWNSCFVQKRKEEEAAQARDEVYPSSNEATTAFAQWLLLQAHTMGRKWSFQRELPVTAAAVSQVKDCLQLSHLLTDTSRVFGTYWVPEPLTLDGCAHFVANIPFNSCLHDSMASNWLWRASNHAKQVLRLPLDSPPMSLLRLAGHQAAVTSVAVAGDFIVSGSDDATLRVWNTCTGEQCPTINHCHGRVASVAASSDGSTIVSGHGDGTILVWQIHQDDETLSELNPDTAATAAAVTSVVTSRNGAQIASGDRRGRVRIWRKSPKSGNFSCAMTAYCHTQEYRVEAMATSRDGNVCAFARTDKFIRIWDTAQGQAQGQEFATLCASIVHSLAISDDRRLLASGHRDKCVRLWKMSTQGLSLLTTLEGHTDWVLCVAFSCNGKHLASGSKDKQVRVWDIGSISEPRRIACFSGHVSWVSCVAFLSNGKIVSGSGDNTLRFWHIEAKRDTSTSPLQTIRAVAASPDGELIAAGGEDKHIYLWDANTGKTQLHWHAHSDYIYALAFVRSGGTQRVPLLMSASRDQTICMWDIARGATLVRELKGHQGCVATIALSPSNALICSGGKEHVLRVWDLQKPEEPPQCFERPAWVMSVAFGAENLFATAGREREVRLFKVNVESEPEFLQEVELAPATPIGSTPSAFRKAADSSFQEVVTQPYDSGNSQPAIKLLFAKDQVMSGSGDGTVRVWQPQLQG</sequence>
<dbReference type="Pfam" id="PF00400">
    <property type="entry name" value="WD40"/>
    <property type="match status" value="9"/>
</dbReference>
<dbReference type="OrthoDB" id="538223at2759"/>
<evidence type="ECO:0000256" key="1">
    <source>
        <dbReference type="ARBA" id="ARBA00022574"/>
    </source>
</evidence>
<feature type="repeat" description="WD" evidence="3">
    <location>
        <begin position="1196"/>
        <end position="1237"/>
    </location>
</feature>
<dbReference type="CDD" id="cd00200">
    <property type="entry name" value="WD40"/>
    <property type="match status" value="1"/>
</dbReference>
<dbReference type="eggNOG" id="KOG0266">
    <property type="taxonomic scope" value="Eukaryota"/>
</dbReference>
<name>F2UTC0_SALR5</name>
<dbReference type="eggNOG" id="KOG0271">
    <property type="taxonomic scope" value="Eukaryota"/>
</dbReference>
<evidence type="ECO:0000256" key="2">
    <source>
        <dbReference type="ARBA" id="ARBA00022737"/>
    </source>
</evidence>
<organism evidence="6">
    <name type="scientific">Salpingoeca rosetta (strain ATCC 50818 / BSB-021)</name>
    <dbReference type="NCBI Taxonomy" id="946362"/>
    <lineage>
        <taxon>Eukaryota</taxon>
        <taxon>Choanoflagellata</taxon>
        <taxon>Craspedida</taxon>
        <taxon>Salpingoecidae</taxon>
        <taxon>Salpingoeca</taxon>
    </lineage>
</organism>
<dbReference type="InterPro" id="IPR020472">
    <property type="entry name" value="WD40_PAC1"/>
</dbReference>
<keyword evidence="6" id="KW-1185">Reference proteome</keyword>
<reference evidence="5" key="1">
    <citation type="submission" date="2009-08" db="EMBL/GenBank/DDBJ databases">
        <title>Annotation of Salpingoeca rosetta.</title>
        <authorList>
            <consortium name="The Broad Institute Genome Sequencing Platform"/>
            <person name="Russ C."/>
            <person name="Cuomo C."/>
            <person name="Burger G."/>
            <person name="Gray M.W."/>
            <person name="Holland P.W.H."/>
            <person name="King N."/>
            <person name="Lang F.B.F."/>
            <person name="Roger A.J."/>
            <person name="Ruiz-Trillo I."/>
            <person name="Young S.K."/>
            <person name="Zeng Q."/>
            <person name="Gargeya S."/>
            <person name="Alvarado L."/>
            <person name="Berlin A."/>
            <person name="Chapman S.B."/>
            <person name="Chen Z."/>
            <person name="Freedman E."/>
            <person name="Gellesch M."/>
            <person name="Goldberg J."/>
            <person name="Griggs A."/>
            <person name="Gujja S."/>
            <person name="Heilman E."/>
            <person name="Heiman D."/>
            <person name="Howarth C."/>
            <person name="Mehta T."/>
            <person name="Neiman D."/>
            <person name="Pearson M."/>
            <person name="Roberts A."/>
            <person name="Saif S."/>
            <person name="Shea T."/>
            <person name="Shenoy N."/>
            <person name="Sisk P."/>
            <person name="Stolte C."/>
            <person name="Sykes S."/>
            <person name="White J."/>
            <person name="Yandava C."/>
            <person name="Haas B."/>
            <person name="Nusbaum C."/>
            <person name="Birren B."/>
        </authorList>
    </citation>
    <scope>NUCLEOTIDE SEQUENCE [LARGE SCALE GENOMIC DNA]</scope>
    <source>
        <strain evidence="5">ATCC 50818</strain>
    </source>
</reference>
<dbReference type="Pfam" id="PF24883">
    <property type="entry name" value="NPHP3_N"/>
    <property type="match status" value="1"/>
</dbReference>
<keyword evidence="1 3" id="KW-0853">WD repeat</keyword>
<dbReference type="PANTHER" id="PTHR19848:SF8">
    <property type="entry name" value="F-BOX AND WD REPEAT DOMAIN CONTAINING 7"/>
    <property type="match status" value="1"/>
</dbReference>
<dbReference type="GeneID" id="16068104"/>
<feature type="repeat" description="WD" evidence="3">
    <location>
        <begin position="1238"/>
        <end position="1284"/>
    </location>
</feature>